<gene>
    <name evidence="1" type="ORF">H9779_04440</name>
</gene>
<dbReference type="Pfam" id="PF16271">
    <property type="entry name" value="DUF4924"/>
    <property type="match status" value="1"/>
</dbReference>
<reference evidence="1" key="2">
    <citation type="submission" date="2021-04" db="EMBL/GenBank/DDBJ databases">
        <authorList>
            <person name="Gilroy R."/>
        </authorList>
    </citation>
    <scope>NUCLEOTIDE SEQUENCE</scope>
    <source>
        <strain evidence="1">CHK169-11906</strain>
    </source>
</reference>
<proteinExistence type="predicted"/>
<protein>
    <submittedName>
        <fullName evidence="1">DUF4924 family protein</fullName>
    </submittedName>
</protein>
<reference evidence="1" key="1">
    <citation type="journal article" date="2021" name="PeerJ">
        <title>Extensive microbial diversity within the chicken gut microbiome revealed by metagenomics and culture.</title>
        <authorList>
            <person name="Gilroy R."/>
            <person name="Ravi A."/>
            <person name="Getino M."/>
            <person name="Pursley I."/>
            <person name="Horton D.L."/>
            <person name="Alikhan N.F."/>
            <person name="Baker D."/>
            <person name="Gharbi K."/>
            <person name="Hall N."/>
            <person name="Watson M."/>
            <person name="Adriaenssens E.M."/>
            <person name="Foster-Nyarko E."/>
            <person name="Jarju S."/>
            <person name="Secka A."/>
            <person name="Antonio M."/>
            <person name="Oren A."/>
            <person name="Chaudhuri R.R."/>
            <person name="La Ragione R."/>
            <person name="Hildebrand F."/>
            <person name="Pallen M.J."/>
        </authorList>
    </citation>
    <scope>NUCLEOTIDE SEQUENCE</scope>
    <source>
        <strain evidence="1">CHK169-11906</strain>
    </source>
</reference>
<dbReference type="AlphaFoldDB" id="A0A9D2IDY5"/>
<dbReference type="Proteomes" id="UP000824259">
    <property type="component" value="Unassembled WGS sequence"/>
</dbReference>
<dbReference type="InterPro" id="IPR032574">
    <property type="entry name" value="DUF4924"/>
</dbReference>
<name>A0A9D2IDY5_9BACT</name>
<accession>A0A9D2IDY5</accession>
<evidence type="ECO:0000313" key="1">
    <source>
        <dbReference type="EMBL" id="HJA98836.1"/>
    </source>
</evidence>
<comment type="caution">
    <text evidence="1">The sequence shown here is derived from an EMBL/GenBank/DDBJ whole genome shotgun (WGS) entry which is preliminary data.</text>
</comment>
<dbReference type="EMBL" id="DWYR01000011">
    <property type="protein sequence ID" value="HJA98836.1"/>
    <property type="molecule type" value="Genomic_DNA"/>
</dbReference>
<sequence length="188" mass="22018">MDIAQAKRRENIAEYILYLWQIEDLLRAVQFSPEAVYTQLIAPRNIPEEQRHIFLLWYMDIANLLRQEGKEEKGHLDHTLHLINDMNDLHLQLMKLPVGERYRQTFAKLEPELPRLRSVLGRNTNDIELCFRALYAAMLYRLKGEGNKSAVSDTLEYISPVIAQLADMYGKVERGEIDLFKEEKTEGE</sequence>
<evidence type="ECO:0000313" key="2">
    <source>
        <dbReference type="Proteomes" id="UP000824259"/>
    </source>
</evidence>
<organism evidence="1 2">
    <name type="scientific">Candidatus Alistipes avicola</name>
    <dbReference type="NCBI Taxonomy" id="2838432"/>
    <lineage>
        <taxon>Bacteria</taxon>
        <taxon>Pseudomonadati</taxon>
        <taxon>Bacteroidota</taxon>
        <taxon>Bacteroidia</taxon>
        <taxon>Bacteroidales</taxon>
        <taxon>Rikenellaceae</taxon>
        <taxon>Alistipes</taxon>
    </lineage>
</organism>